<dbReference type="PANTHER" id="PTHR40254:SF1">
    <property type="entry name" value="BLR0577 PROTEIN"/>
    <property type="match status" value="1"/>
</dbReference>
<keyword evidence="3" id="KW-1185">Reference proteome</keyword>
<dbReference type="InterPro" id="IPR052189">
    <property type="entry name" value="L-asp_N-monooxygenase_NS-form"/>
</dbReference>
<accession>A0A5M6ITD9</accession>
<organism evidence="2 3">
    <name type="scientific">Rhodovastum atsumiense</name>
    <dbReference type="NCBI Taxonomy" id="504468"/>
    <lineage>
        <taxon>Bacteria</taxon>
        <taxon>Pseudomonadati</taxon>
        <taxon>Pseudomonadota</taxon>
        <taxon>Alphaproteobacteria</taxon>
        <taxon>Acetobacterales</taxon>
        <taxon>Acetobacteraceae</taxon>
        <taxon>Rhodovastum</taxon>
    </lineage>
</organism>
<protein>
    <submittedName>
        <fullName evidence="2">NAD(P)-binding protein</fullName>
    </submittedName>
</protein>
<dbReference type="Gene3D" id="3.50.50.60">
    <property type="entry name" value="FAD/NAD(P)-binding domain"/>
    <property type="match status" value="1"/>
</dbReference>
<name>A0A5M6ITD9_9PROT</name>
<reference evidence="2 3" key="1">
    <citation type="submission" date="2019-09" db="EMBL/GenBank/DDBJ databases">
        <title>Genome sequence of Rhodovastum atsumiense, a diverse member of the Acetobacteraceae family of non-sulfur purple photosynthetic bacteria.</title>
        <authorList>
            <person name="Meyer T."/>
            <person name="Kyndt J."/>
        </authorList>
    </citation>
    <scope>NUCLEOTIDE SEQUENCE [LARGE SCALE GENOMIC DNA]</scope>
    <source>
        <strain evidence="2 3">DSM 21279</strain>
    </source>
</reference>
<dbReference type="EMBL" id="VWPK01000020">
    <property type="protein sequence ID" value="KAA5611481.1"/>
    <property type="molecule type" value="Genomic_DNA"/>
</dbReference>
<dbReference type="Pfam" id="PF13454">
    <property type="entry name" value="NAD_binding_9"/>
    <property type="match status" value="1"/>
</dbReference>
<gene>
    <name evidence="2" type="ORF">F1189_14210</name>
</gene>
<evidence type="ECO:0000313" key="3">
    <source>
        <dbReference type="Proteomes" id="UP000325255"/>
    </source>
</evidence>
<dbReference type="RefSeq" id="WP_150041486.1">
    <property type="nucleotide sequence ID" value="NZ_OW485601.1"/>
</dbReference>
<dbReference type="AlphaFoldDB" id="A0A5M6ITD9"/>
<dbReference type="PANTHER" id="PTHR40254">
    <property type="entry name" value="BLR0577 PROTEIN"/>
    <property type="match status" value="1"/>
</dbReference>
<proteinExistence type="predicted"/>
<evidence type="ECO:0000313" key="2">
    <source>
        <dbReference type="EMBL" id="KAA5611481.1"/>
    </source>
</evidence>
<sequence length="465" mass="51557">MSGPTIAIVGAGFSGTLLALHILRRCPPPTRVTLIERSRSFGSGLAYARRNAGHLLNVPAGRMSAFHDRPADFLHWLQRQPVGELGDLEPTERTFVPRRLFGGYVRALLNDERKRPENETRLDLLRGDVLAIEKDPAGHRLRLDRDREVIADLAILAIGNFPPDPPPVDDPSFYDGPLYRPDPWAADTLTELDPDAPVLLIGTGLTMVDTVVALLDQGHRAPIHALSRRGLLPQRHAAAPALPFPHDPFPTRLIALLRLLRRDATRAMAAGGSWQPVVDELRPFTLDIWQALSAADRARFLRHLRPWWDVHRHRSAPVIAERIDAARASGQLRIHAGRIQAYDSQDGSVVVSFRPRAGDGLERLRASRVVNCSGPCCDFDRIADPLVRALLEDGLVRPDPLRLGLEVTTNCAVRDRDGGISPRLFAVGPVTRGMFWEMTAVPDLRRQCEALATHLAMLVPRLRQG</sequence>
<dbReference type="InterPro" id="IPR038732">
    <property type="entry name" value="HpyO/CreE_NAD-binding"/>
</dbReference>
<comment type="caution">
    <text evidence="2">The sequence shown here is derived from an EMBL/GenBank/DDBJ whole genome shotgun (WGS) entry which is preliminary data.</text>
</comment>
<feature type="domain" description="FAD-dependent urate hydroxylase HpyO/Asp monooxygenase CreE-like FAD/NAD(P)-binding" evidence="1">
    <location>
        <begin position="7"/>
        <end position="160"/>
    </location>
</feature>
<evidence type="ECO:0000259" key="1">
    <source>
        <dbReference type="Pfam" id="PF13454"/>
    </source>
</evidence>
<dbReference type="OrthoDB" id="101972at2"/>
<dbReference type="InterPro" id="IPR036188">
    <property type="entry name" value="FAD/NAD-bd_sf"/>
</dbReference>
<dbReference type="SUPFAM" id="SSF51905">
    <property type="entry name" value="FAD/NAD(P)-binding domain"/>
    <property type="match status" value="1"/>
</dbReference>
<dbReference type="Proteomes" id="UP000325255">
    <property type="component" value="Unassembled WGS sequence"/>
</dbReference>